<protein>
    <submittedName>
        <fullName evidence="1">Uncharacterized protein</fullName>
    </submittedName>
</protein>
<organism evidence="1 2">
    <name type="scientific">Tenacibaculum maritimum NCIMB 2154</name>
    <dbReference type="NCBI Taxonomy" id="1349785"/>
    <lineage>
        <taxon>Bacteria</taxon>
        <taxon>Pseudomonadati</taxon>
        <taxon>Bacteroidota</taxon>
        <taxon>Flavobacteriia</taxon>
        <taxon>Flavobacteriales</taxon>
        <taxon>Flavobacteriaceae</taxon>
        <taxon>Tenacibaculum</taxon>
    </lineage>
</organism>
<dbReference type="KEGG" id="tmar:MARIT_2079"/>
<dbReference type="Proteomes" id="UP000231564">
    <property type="component" value="Chromosome MARIT"/>
</dbReference>
<sequence>MVKLANMKHLKEVVFYEVLIMGLLFACQPKAKDKSLKIYHLKPNDISELPEYRENKRYYELLRNDFFAIKNFDKENEKHKTKVDSFVVNYIQKDSFLYKNKNAYWSLVFFKYGDGIDENTKHAYNTDYTIHTLFAFEKREIYYSFESNDTYYQKKYKTTGYYFKKGDSVVKEKRKIISDYFKEDPIEEPW</sequence>
<reference evidence="1 2" key="1">
    <citation type="submission" date="2016-11" db="EMBL/GenBank/DDBJ databases">
        <authorList>
            <person name="Jaros S."/>
            <person name="Januszkiewicz K."/>
            <person name="Wedrychowicz H."/>
        </authorList>
    </citation>
    <scope>NUCLEOTIDE SEQUENCE [LARGE SCALE GENOMIC DNA]</scope>
    <source>
        <strain evidence="1">NCIMB 2154T</strain>
    </source>
</reference>
<accession>A0A2H1EAP1</accession>
<name>A0A2H1EAP1_9FLAO</name>
<proteinExistence type="predicted"/>
<evidence type="ECO:0000313" key="2">
    <source>
        <dbReference type="Proteomes" id="UP000231564"/>
    </source>
</evidence>
<dbReference type="EMBL" id="LT634361">
    <property type="protein sequence ID" value="SFZ83469.1"/>
    <property type="molecule type" value="Genomic_DNA"/>
</dbReference>
<evidence type="ECO:0000313" key="1">
    <source>
        <dbReference type="EMBL" id="SFZ83469.1"/>
    </source>
</evidence>
<gene>
    <name evidence="1" type="ORF">MARIT_2079</name>
</gene>
<keyword evidence="2" id="KW-1185">Reference proteome</keyword>
<dbReference type="AlphaFoldDB" id="A0A2H1EAP1"/>